<dbReference type="Proteomes" id="UP000789525">
    <property type="component" value="Unassembled WGS sequence"/>
</dbReference>
<proteinExistence type="predicted"/>
<protein>
    <submittedName>
        <fullName evidence="1">9858_t:CDS:1</fullName>
    </submittedName>
</protein>
<dbReference type="EMBL" id="CAJVPT010017541">
    <property type="protein sequence ID" value="CAG8627255.1"/>
    <property type="molecule type" value="Genomic_DNA"/>
</dbReference>
<feature type="non-terminal residue" evidence="1">
    <location>
        <position position="1"/>
    </location>
</feature>
<reference evidence="1" key="1">
    <citation type="submission" date="2021-06" db="EMBL/GenBank/DDBJ databases">
        <authorList>
            <person name="Kallberg Y."/>
            <person name="Tangrot J."/>
            <person name="Rosling A."/>
        </authorList>
    </citation>
    <scope>NUCLEOTIDE SEQUENCE</scope>
    <source>
        <strain evidence="1">CL356</strain>
    </source>
</reference>
<evidence type="ECO:0000313" key="1">
    <source>
        <dbReference type="EMBL" id="CAG8627255.1"/>
    </source>
</evidence>
<comment type="caution">
    <text evidence="1">The sequence shown here is derived from an EMBL/GenBank/DDBJ whole genome shotgun (WGS) entry which is preliminary data.</text>
</comment>
<accession>A0ACA9N6H5</accession>
<gene>
    <name evidence="1" type="ORF">ACOLOM_LOCUS7521</name>
</gene>
<name>A0ACA9N6H5_9GLOM</name>
<keyword evidence="2" id="KW-1185">Reference proteome</keyword>
<sequence>FWHQQFIKIDLCKLEIKENGSRILAANYQKLSLVLRFITSEICISLNNAIEEVVIPLDQIMKFRVSNDRDITVEFKKNFEKFYFRYQQGPLNQREQISLDPSRGKLDGAQTILFVPAEWVDNNTLIFFGEGIKRLRFDPQNKIKELGINNNFSQNENDSYRAPNEKELHVTCSFLTKTYALQVPDDITFEEILNNVQTRYKVEVNPNRVTYKNQVNEIITLIDEEDWEAAKWEAKKAKSYYIYMYFS</sequence>
<organism evidence="1 2">
    <name type="scientific">Acaulospora colombiana</name>
    <dbReference type="NCBI Taxonomy" id="27376"/>
    <lineage>
        <taxon>Eukaryota</taxon>
        <taxon>Fungi</taxon>
        <taxon>Fungi incertae sedis</taxon>
        <taxon>Mucoromycota</taxon>
        <taxon>Glomeromycotina</taxon>
        <taxon>Glomeromycetes</taxon>
        <taxon>Diversisporales</taxon>
        <taxon>Acaulosporaceae</taxon>
        <taxon>Acaulospora</taxon>
    </lineage>
</organism>
<evidence type="ECO:0000313" key="2">
    <source>
        <dbReference type="Proteomes" id="UP000789525"/>
    </source>
</evidence>